<comment type="caution">
    <text evidence="2">The sequence shown here is derived from an EMBL/GenBank/DDBJ whole genome shotgun (WGS) entry which is preliminary data.</text>
</comment>
<organism evidence="2 3">
    <name type="scientific">Catenulispora pinistramenti</name>
    <dbReference type="NCBI Taxonomy" id="2705254"/>
    <lineage>
        <taxon>Bacteria</taxon>
        <taxon>Bacillati</taxon>
        <taxon>Actinomycetota</taxon>
        <taxon>Actinomycetes</taxon>
        <taxon>Catenulisporales</taxon>
        <taxon>Catenulisporaceae</taxon>
        <taxon>Catenulispora</taxon>
    </lineage>
</organism>
<feature type="transmembrane region" description="Helical" evidence="1">
    <location>
        <begin position="253"/>
        <end position="272"/>
    </location>
</feature>
<evidence type="ECO:0000313" key="2">
    <source>
        <dbReference type="EMBL" id="MBS2545881.1"/>
    </source>
</evidence>
<dbReference type="Pfam" id="PF12730">
    <property type="entry name" value="ABC2_membrane_4"/>
    <property type="match status" value="1"/>
</dbReference>
<evidence type="ECO:0000313" key="3">
    <source>
        <dbReference type="Proteomes" id="UP000730482"/>
    </source>
</evidence>
<accession>A0ABS5KHP0</accession>
<dbReference type="EMBL" id="JAAFYZ010000007">
    <property type="protein sequence ID" value="MBS2545881.1"/>
    <property type="molecule type" value="Genomic_DNA"/>
</dbReference>
<sequence>MSSSASLATLPPPARTVSRTRRARAVLAAEWIKLRSLRSLPVTLVVAAVFCVGLAALVCSDYAGHWKDVSAADRNTFDPLTVNFGFLRIGVLFFGVLGALVVTSEYGNGLIRTTFAATPQRGLVLAAKAALLGALALPASSVVCFAAFFVGQGLLSGHVPTVHIGDPGVLGHLLGAVAYLTATGLCGVFLGVLARGTAVAMTSVFALFLMLPVTVDELPHTALWRYTVPYLPSNLGETVWHSHTTGLLTAGPAWALLVLWPAGLGTLAALWLRHHDA</sequence>
<keyword evidence="1" id="KW-1133">Transmembrane helix</keyword>
<feature type="transmembrane region" description="Helical" evidence="1">
    <location>
        <begin position="123"/>
        <end position="149"/>
    </location>
</feature>
<feature type="transmembrane region" description="Helical" evidence="1">
    <location>
        <begin position="84"/>
        <end position="102"/>
    </location>
</feature>
<keyword evidence="1" id="KW-0812">Transmembrane</keyword>
<dbReference type="Proteomes" id="UP000730482">
    <property type="component" value="Unassembled WGS sequence"/>
</dbReference>
<protein>
    <submittedName>
        <fullName evidence="2">ABC transporter permease</fullName>
    </submittedName>
</protein>
<feature type="transmembrane region" description="Helical" evidence="1">
    <location>
        <begin position="197"/>
        <end position="215"/>
    </location>
</feature>
<gene>
    <name evidence="2" type="ORF">KGQ19_03270</name>
</gene>
<feature type="transmembrane region" description="Helical" evidence="1">
    <location>
        <begin position="169"/>
        <end position="190"/>
    </location>
</feature>
<reference evidence="2 3" key="1">
    <citation type="submission" date="2020-02" db="EMBL/GenBank/DDBJ databases">
        <title>Acidophilic actinobacteria isolated from forest soil.</title>
        <authorList>
            <person name="Golinska P."/>
        </authorList>
    </citation>
    <scope>NUCLEOTIDE SEQUENCE [LARGE SCALE GENOMIC DNA]</scope>
    <source>
        <strain evidence="2 3">NL8</strain>
    </source>
</reference>
<proteinExistence type="predicted"/>
<dbReference type="RefSeq" id="WP_212007535.1">
    <property type="nucleotide sequence ID" value="NZ_JAAFYZ010000007.1"/>
</dbReference>
<evidence type="ECO:0000256" key="1">
    <source>
        <dbReference type="SAM" id="Phobius"/>
    </source>
</evidence>
<name>A0ABS5KHP0_9ACTN</name>
<feature type="transmembrane region" description="Helical" evidence="1">
    <location>
        <begin position="42"/>
        <end position="64"/>
    </location>
</feature>
<keyword evidence="3" id="KW-1185">Reference proteome</keyword>
<keyword evidence="1" id="KW-0472">Membrane</keyword>